<evidence type="ECO:0000256" key="4">
    <source>
        <dbReference type="PROSITE-ProRule" id="PRU00433"/>
    </source>
</evidence>
<dbReference type="SUPFAM" id="SSF46626">
    <property type="entry name" value="Cytochrome c"/>
    <property type="match status" value="1"/>
</dbReference>
<name>A0A8J3AXE5_9BURK</name>
<protein>
    <submittedName>
        <fullName evidence="6">Cytochrome c</fullName>
    </submittedName>
</protein>
<keyword evidence="1 4" id="KW-0349">Heme</keyword>
<evidence type="ECO:0000313" key="7">
    <source>
        <dbReference type="Proteomes" id="UP000627205"/>
    </source>
</evidence>
<dbReference type="EMBL" id="BMDP01000003">
    <property type="protein sequence ID" value="GGI54965.1"/>
    <property type="molecule type" value="Genomic_DNA"/>
</dbReference>
<evidence type="ECO:0000313" key="6">
    <source>
        <dbReference type="EMBL" id="GGI54965.1"/>
    </source>
</evidence>
<dbReference type="RefSeq" id="WP_188421579.1">
    <property type="nucleotide sequence ID" value="NZ_BMDP01000003.1"/>
</dbReference>
<evidence type="ECO:0000256" key="1">
    <source>
        <dbReference type="ARBA" id="ARBA00022617"/>
    </source>
</evidence>
<dbReference type="PROSITE" id="PS51257">
    <property type="entry name" value="PROKAR_LIPOPROTEIN"/>
    <property type="match status" value="1"/>
</dbReference>
<keyword evidence="7" id="KW-1185">Reference proteome</keyword>
<dbReference type="GO" id="GO:0046872">
    <property type="term" value="F:metal ion binding"/>
    <property type="evidence" value="ECO:0007669"/>
    <property type="project" value="UniProtKB-KW"/>
</dbReference>
<dbReference type="Gene3D" id="1.10.760.10">
    <property type="entry name" value="Cytochrome c-like domain"/>
    <property type="match status" value="1"/>
</dbReference>
<dbReference type="AlphaFoldDB" id="A0A8J3AXE5"/>
<keyword evidence="2 4" id="KW-0479">Metal-binding</keyword>
<dbReference type="Pfam" id="PF00034">
    <property type="entry name" value="Cytochrom_C"/>
    <property type="match status" value="1"/>
</dbReference>
<reference evidence="6" key="1">
    <citation type="journal article" date="2014" name="Int. J. Syst. Evol. Microbiol.">
        <title>Complete genome sequence of Corynebacterium casei LMG S-19264T (=DSM 44701T), isolated from a smear-ripened cheese.</title>
        <authorList>
            <consortium name="US DOE Joint Genome Institute (JGI-PGF)"/>
            <person name="Walter F."/>
            <person name="Albersmeier A."/>
            <person name="Kalinowski J."/>
            <person name="Ruckert C."/>
        </authorList>
    </citation>
    <scope>NUCLEOTIDE SEQUENCE</scope>
    <source>
        <strain evidence="6">CCM 7664</strain>
    </source>
</reference>
<feature type="domain" description="Cytochrome c" evidence="5">
    <location>
        <begin position="29"/>
        <end position="120"/>
    </location>
</feature>
<proteinExistence type="predicted"/>
<dbReference type="GO" id="GO:0020037">
    <property type="term" value="F:heme binding"/>
    <property type="evidence" value="ECO:0007669"/>
    <property type="project" value="InterPro"/>
</dbReference>
<reference evidence="6" key="2">
    <citation type="submission" date="2020-09" db="EMBL/GenBank/DDBJ databases">
        <authorList>
            <person name="Sun Q."/>
            <person name="Sedlacek I."/>
        </authorList>
    </citation>
    <scope>NUCLEOTIDE SEQUENCE</scope>
    <source>
        <strain evidence="6">CCM 7664</strain>
    </source>
</reference>
<accession>A0A8J3AXE5</accession>
<organism evidence="6 7">
    <name type="scientific">Oxalicibacterium solurbis</name>
    <dbReference type="NCBI Taxonomy" id="69280"/>
    <lineage>
        <taxon>Bacteria</taxon>
        <taxon>Pseudomonadati</taxon>
        <taxon>Pseudomonadota</taxon>
        <taxon>Betaproteobacteria</taxon>
        <taxon>Burkholderiales</taxon>
        <taxon>Oxalobacteraceae</taxon>
        <taxon>Oxalicibacterium</taxon>
    </lineage>
</organism>
<evidence type="ECO:0000259" key="5">
    <source>
        <dbReference type="PROSITE" id="PS51007"/>
    </source>
</evidence>
<keyword evidence="3 4" id="KW-0408">Iron</keyword>
<gene>
    <name evidence="6" type="ORF">GCM10011430_21390</name>
</gene>
<evidence type="ECO:0000256" key="2">
    <source>
        <dbReference type="ARBA" id="ARBA00022723"/>
    </source>
</evidence>
<dbReference type="PROSITE" id="PS51007">
    <property type="entry name" value="CYTC"/>
    <property type="match status" value="1"/>
</dbReference>
<dbReference type="GO" id="GO:0009055">
    <property type="term" value="F:electron transfer activity"/>
    <property type="evidence" value="ECO:0007669"/>
    <property type="project" value="InterPro"/>
</dbReference>
<dbReference type="InterPro" id="IPR009056">
    <property type="entry name" value="Cyt_c-like_dom"/>
</dbReference>
<comment type="caution">
    <text evidence="6">The sequence shown here is derived from an EMBL/GenBank/DDBJ whole genome shotgun (WGS) entry which is preliminary data.</text>
</comment>
<dbReference type="InterPro" id="IPR036909">
    <property type="entry name" value="Cyt_c-like_dom_sf"/>
</dbReference>
<dbReference type="Proteomes" id="UP000627205">
    <property type="component" value="Unassembled WGS sequence"/>
</dbReference>
<evidence type="ECO:0000256" key="3">
    <source>
        <dbReference type="ARBA" id="ARBA00023004"/>
    </source>
</evidence>
<sequence>MIRRIALAFAGALMLAACSERDARPLLHGDPAKGRIALTQYGCQACHVIPGITGSDVHVGPPLEGLASRDMIAGSLPNTPDNLVRWIRDPQAVDPQTAMPNMGVSEAHAQDIAAYLATLK</sequence>